<evidence type="ECO:0000256" key="1">
    <source>
        <dbReference type="ARBA" id="ARBA00005350"/>
    </source>
</evidence>
<evidence type="ECO:0000313" key="4">
    <source>
        <dbReference type="Proteomes" id="UP001295684"/>
    </source>
</evidence>
<dbReference type="PANTHER" id="PTHR23248:SF9">
    <property type="entry name" value="PHOSPHOLIPID SCRAMBLASE"/>
    <property type="match status" value="1"/>
</dbReference>
<dbReference type="Proteomes" id="UP001295684">
    <property type="component" value="Unassembled WGS sequence"/>
</dbReference>
<dbReference type="PANTHER" id="PTHR23248">
    <property type="entry name" value="PHOSPHOLIPID SCRAMBLASE-RELATED"/>
    <property type="match status" value="1"/>
</dbReference>
<dbReference type="GO" id="GO:0005886">
    <property type="term" value="C:plasma membrane"/>
    <property type="evidence" value="ECO:0007669"/>
    <property type="project" value="TreeGrafter"/>
</dbReference>
<organism evidence="3 4">
    <name type="scientific">Euplotes crassus</name>
    <dbReference type="NCBI Taxonomy" id="5936"/>
    <lineage>
        <taxon>Eukaryota</taxon>
        <taxon>Sar</taxon>
        <taxon>Alveolata</taxon>
        <taxon>Ciliophora</taxon>
        <taxon>Intramacronucleata</taxon>
        <taxon>Spirotrichea</taxon>
        <taxon>Hypotrichia</taxon>
        <taxon>Euplotida</taxon>
        <taxon>Euplotidae</taxon>
        <taxon>Moneuplotes</taxon>
    </lineage>
</organism>
<dbReference type="EMBL" id="CAMPGE010022169">
    <property type="protein sequence ID" value="CAI2380231.1"/>
    <property type="molecule type" value="Genomic_DNA"/>
</dbReference>
<keyword evidence="4" id="KW-1185">Reference proteome</keyword>
<gene>
    <name evidence="3" type="ORF">ECRASSUSDP1_LOCUS21663</name>
</gene>
<sequence>MEHTKIQIETNDQYQIEQDEDIWEAYTCGFLPSESIYKIAIKSPLEGHKEVVRIFEDSQLICRSLLHPRCRAFKGQITTEDGQDLLFSYTKECGCPTMCWSRPEYDIFDHENVKIGRIKNVCKFCGMEIQILDANDDLIYTIKSSMCHWGAACEPFCGKCCALTFDIRDERKDGVITSQFKKTSRGCWKELMFNANKYELHIPPTMNYNERIMLCVGVHQLDVLWFTMKSPSIFCMHR</sequence>
<dbReference type="AlphaFoldDB" id="A0AAD1XVW2"/>
<comment type="similarity">
    <text evidence="1 2">Belongs to the phospholipid scramblase family.</text>
</comment>
<comment type="caution">
    <text evidence="3">The sequence shown here is derived from an EMBL/GenBank/DDBJ whole genome shotgun (WGS) entry which is preliminary data.</text>
</comment>
<dbReference type="InterPro" id="IPR005552">
    <property type="entry name" value="Scramblase"/>
</dbReference>
<protein>
    <recommendedName>
        <fullName evidence="2">Phospholipid scramblase</fullName>
    </recommendedName>
</protein>
<accession>A0AAD1XVW2</accession>
<dbReference type="GO" id="GO:0017128">
    <property type="term" value="F:phospholipid scramblase activity"/>
    <property type="evidence" value="ECO:0007669"/>
    <property type="project" value="InterPro"/>
</dbReference>
<evidence type="ECO:0000313" key="3">
    <source>
        <dbReference type="EMBL" id="CAI2380231.1"/>
    </source>
</evidence>
<evidence type="ECO:0000256" key="2">
    <source>
        <dbReference type="RuleBase" id="RU363116"/>
    </source>
</evidence>
<dbReference type="Pfam" id="PF03803">
    <property type="entry name" value="Scramblase"/>
    <property type="match status" value="1"/>
</dbReference>
<reference evidence="3" key="1">
    <citation type="submission" date="2023-07" db="EMBL/GenBank/DDBJ databases">
        <authorList>
            <consortium name="AG Swart"/>
            <person name="Singh M."/>
            <person name="Singh A."/>
            <person name="Seah K."/>
            <person name="Emmerich C."/>
        </authorList>
    </citation>
    <scope>NUCLEOTIDE SEQUENCE</scope>
    <source>
        <strain evidence="3">DP1</strain>
    </source>
</reference>
<proteinExistence type="inferred from homology"/>
<name>A0AAD1XVW2_EUPCR</name>